<keyword evidence="5" id="KW-0677">Repeat</keyword>
<keyword evidence="4 9" id="KW-0812">Transmembrane</keyword>
<feature type="region of interest" description="Disordered" evidence="8">
    <location>
        <begin position="12"/>
        <end position="43"/>
    </location>
</feature>
<dbReference type="Gene3D" id="1.50.40.10">
    <property type="entry name" value="Mitochondrial carrier domain"/>
    <property type="match status" value="2"/>
</dbReference>
<evidence type="ECO:0000256" key="8">
    <source>
        <dbReference type="SAM" id="MobiDB-lite"/>
    </source>
</evidence>
<feature type="transmembrane region" description="Helical" evidence="9">
    <location>
        <begin position="55"/>
        <end position="76"/>
    </location>
</feature>
<evidence type="ECO:0000256" key="3">
    <source>
        <dbReference type="ARBA" id="ARBA00022448"/>
    </source>
</evidence>
<evidence type="ECO:0000313" key="10">
    <source>
        <dbReference type="EMBL" id="CAD8414434.1"/>
    </source>
</evidence>
<dbReference type="EMBL" id="HBEL01022589">
    <property type="protein sequence ID" value="CAD8414434.1"/>
    <property type="molecule type" value="Transcribed_RNA"/>
</dbReference>
<dbReference type="PANTHER" id="PTHR45667">
    <property type="entry name" value="S-ADENOSYLMETHIONINE MITOCHONDRIAL CARRIER PROTEIN"/>
    <property type="match status" value="1"/>
</dbReference>
<organism evidence="10">
    <name type="scientific">Proboscia inermis</name>
    <dbReference type="NCBI Taxonomy" id="420281"/>
    <lineage>
        <taxon>Eukaryota</taxon>
        <taxon>Sar</taxon>
        <taxon>Stramenopiles</taxon>
        <taxon>Ochrophyta</taxon>
        <taxon>Bacillariophyta</taxon>
        <taxon>Coscinodiscophyceae</taxon>
        <taxon>Rhizosoleniophycidae</taxon>
        <taxon>Rhizosoleniales</taxon>
        <taxon>Rhizosoleniaceae</taxon>
        <taxon>Proboscia</taxon>
    </lineage>
</organism>
<dbReference type="InterPro" id="IPR018108">
    <property type="entry name" value="MCP_transmembrane"/>
</dbReference>
<name>A0A7S0C7Z8_9STRA</name>
<keyword evidence="6 9" id="KW-1133">Transmembrane helix</keyword>
<comment type="similarity">
    <text evidence="2">Belongs to the mitochondrial carrier (TC 2.A.29) family.</text>
</comment>
<dbReference type="InterPro" id="IPR023395">
    <property type="entry name" value="MCP_dom_sf"/>
</dbReference>
<dbReference type="Pfam" id="PF00153">
    <property type="entry name" value="Mito_carr"/>
    <property type="match status" value="1"/>
</dbReference>
<dbReference type="AlphaFoldDB" id="A0A7S0C7Z8"/>
<evidence type="ECO:0000256" key="2">
    <source>
        <dbReference type="ARBA" id="ARBA00006375"/>
    </source>
</evidence>
<evidence type="ECO:0000256" key="4">
    <source>
        <dbReference type="ARBA" id="ARBA00022692"/>
    </source>
</evidence>
<protein>
    <submittedName>
        <fullName evidence="10">Uncharacterized protein</fullName>
    </submittedName>
</protein>
<comment type="subcellular location">
    <subcellularLocation>
        <location evidence="1">Membrane</location>
        <topology evidence="1">Multi-pass membrane protein</topology>
    </subcellularLocation>
</comment>
<gene>
    <name evidence="10" type="ORF">PINE0816_LOCUS10568</name>
</gene>
<evidence type="ECO:0000256" key="7">
    <source>
        <dbReference type="ARBA" id="ARBA00023136"/>
    </source>
</evidence>
<reference evidence="10" key="1">
    <citation type="submission" date="2021-01" db="EMBL/GenBank/DDBJ databases">
        <authorList>
            <person name="Corre E."/>
            <person name="Pelletier E."/>
            <person name="Niang G."/>
            <person name="Scheremetjew M."/>
            <person name="Finn R."/>
            <person name="Kale V."/>
            <person name="Holt S."/>
            <person name="Cochrane G."/>
            <person name="Meng A."/>
            <person name="Brown T."/>
            <person name="Cohen L."/>
        </authorList>
    </citation>
    <scope>NUCLEOTIDE SEQUENCE</scope>
    <source>
        <strain evidence="10">CCAP1064/1</strain>
    </source>
</reference>
<evidence type="ECO:0000256" key="5">
    <source>
        <dbReference type="ARBA" id="ARBA00022737"/>
    </source>
</evidence>
<evidence type="ECO:0000256" key="6">
    <source>
        <dbReference type="ARBA" id="ARBA00022989"/>
    </source>
</evidence>
<accession>A0A7S0C7Z8</accession>
<evidence type="ECO:0000256" key="1">
    <source>
        <dbReference type="ARBA" id="ARBA00004141"/>
    </source>
</evidence>
<proteinExistence type="inferred from homology"/>
<feature type="transmembrane region" description="Helical" evidence="9">
    <location>
        <begin position="97"/>
        <end position="114"/>
    </location>
</feature>
<dbReference type="GO" id="GO:0016020">
    <property type="term" value="C:membrane"/>
    <property type="evidence" value="ECO:0007669"/>
    <property type="project" value="UniProtKB-SubCell"/>
</dbReference>
<dbReference type="SUPFAM" id="SSF103506">
    <property type="entry name" value="Mitochondrial carrier"/>
    <property type="match status" value="1"/>
</dbReference>
<keyword evidence="3" id="KW-0813">Transport</keyword>
<sequence>MYPLTTIKARIQASTTKADKPQPNNNSNNTNNNNNNNSDISPIQPFKRQFTAGKLYAGILPTLLLSVPASGLYFGIRDVTKRQLTRALITPSKQDDVFIALAGALIGKIISLAVQTPATAYSLRRQVATADDAIDDHYDTEEGRETTDTNWWLDSWGQLPAIIITDVPYLILRISLSLTLFNGDENIGQYELVNISVACFCAFVTTPFDVARTRILVDSDGDPSNGLDGGTMEGVWITMQKVMEEEGGGGKGLQNLFAGWLERVAYFGIGSAWLDPIRVLGYLGIRDAVLLYWFD</sequence>
<feature type="compositionally biased region" description="Low complexity" evidence="8">
    <location>
        <begin position="24"/>
        <end position="38"/>
    </location>
</feature>
<keyword evidence="7 9" id="KW-0472">Membrane</keyword>
<evidence type="ECO:0000256" key="9">
    <source>
        <dbReference type="SAM" id="Phobius"/>
    </source>
</evidence>